<dbReference type="Pfam" id="PF00122">
    <property type="entry name" value="E1-E2_ATPase"/>
    <property type="match status" value="1"/>
</dbReference>
<dbReference type="EMBL" id="CP002304">
    <property type="protein sequence ID" value="ADQ14523.1"/>
    <property type="molecule type" value="Genomic_DNA"/>
</dbReference>
<dbReference type="SUPFAM" id="SSF55008">
    <property type="entry name" value="HMA, heavy metal-associated domain"/>
    <property type="match status" value="1"/>
</dbReference>
<feature type="transmembrane region" description="Helical" evidence="13">
    <location>
        <begin position="361"/>
        <end position="388"/>
    </location>
</feature>
<comment type="similarity">
    <text evidence="2 13">Belongs to the cation transport ATPase (P-type) (TC 3.A.3) family. Type IB subfamily.</text>
</comment>
<dbReference type="InterPro" id="IPR036412">
    <property type="entry name" value="HAD-like_sf"/>
</dbReference>
<dbReference type="GO" id="GO:0008551">
    <property type="term" value="F:P-type cadmium transporter activity"/>
    <property type="evidence" value="ECO:0007669"/>
    <property type="project" value="UniProtKB-EC"/>
</dbReference>
<feature type="transmembrane region" description="Helical" evidence="13">
    <location>
        <begin position="132"/>
        <end position="149"/>
    </location>
</feature>
<protein>
    <recommendedName>
        <fullName evidence="11">Cd(2+)-exporting ATPase</fullName>
        <ecNumber evidence="11">7.2.2.21</ecNumber>
    </recommendedName>
</protein>
<evidence type="ECO:0000256" key="10">
    <source>
        <dbReference type="ARBA" id="ARBA00023136"/>
    </source>
</evidence>
<dbReference type="RefSeq" id="WP_013405606.1">
    <property type="nucleotide sequence ID" value="NC_014654.1"/>
</dbReference>
<keyword evidence="9 13" id="KW-1133">Transmembrane helix</keyword>
<dbReference type="AlphaFoldDB" id="E4RMJ2"/>
<feature type="transmembrane region" description="Helical" evidence="13">
    <location>
        <begin position="659"/>
        <end position="679"/>
    </location>
</feature>
<dbReference type="GO" id="GO:0005886">
    <property type="term" value="C:plasma membrane"/>
    <property type="evidence" value="ECO:0007669"/>
    <property type="project" value="UniProtKB-SubCell"/>
</dbReference>
<feature type="transmembrane region" description="Helical" evidence="13">
    <location>
        <begin position="101"/>
        <end position="120"/>
    </location>
</feature>
<keyword evidence="3" id="KW-0104">Cadmium</keyword>
<dbReference type="InterPro" id="IPR001757">
    <property type="entry name" value="P_typ_ATPase"/>
</dbReference>
<dbReference type="eggNOG" id="COG2217">
    <property type="taxonomic scope" value="Bacteria"/>
</dbReference>
<dbReference type="PRINTS" id="PR00119">
    <property type="entry name" value="CATATPASE"/>
</dbReference>
<keyword evidence="4 13" id="KW-0812">Transmembrane</keyword>
<evidence type="ECO:0000259" key="14">
    <source>
        <dbReference type="PROSITE" id="PS50846"/>
    </source>
</evidence>
<proteinExistence type="inferred from homology"/>
<dbReference type="EC" id="7.2.2.21" evidence="11"/>
<dbReference type="InterPro" id="IPR027256">
    <property type="entry name" value="P-typ_ATPase_IB"/>
</dbReference>
<organism evidence="15 16">
    <name type="scientific">Halanaerobium hydrogeniformans</name>
    <name type="common">Halanaerobium sp. (strain sapolanicus)</name>
    <dbReference type="NCBI Taxonomy" id="656519"/>
    <lineage>
        <taxon>Bacteria</taxon>
        <taxon>Bacillati</taxon>
        <taxon>Bacillota</taxon>
        <taxon>Clostridia</taxon>
        <taxon>Halanaerobiales</taxon>
        <taxon>Halanaerobiaceae</taxon>
        <taxon>Halanaerobium</taxon>
    </lineage>
</organism>
<dbReference type="PANTHER" id="PTHR48085">
    <property type="entry name" value="CADMIUM/ZINC-TRANSPORTING ATPASE HMA2-RELATED"/>
    <property type="match status" value="1"/>
</dbReference>
<dbReference type="PROSITE" id="PS50846">
    <property type="entry name" value="HMA_2"/>
    <property type="match status" value="1"/>
</dbReference>
<dbReference type="InterPro" id="IPR018303">
    <property type="entry name" value="ATPase_P-typ_P_site"/>
</dbReference>
<dbReference type="Proteomes" id="UP000007434">
    <property type="component" value="Chromosome"/>
</dbReference>
<dbReference type="CDD" id="cd00371">
    <property type="entry name" value="HMA"/>
    <property type="match status" value="1"/>
</dbReference>
<dbReference type="GO" id="GO:0005524">
    <property type="term" value="F:ATP binding"/>
    <property type="evidence" value="ECO:0007669"/>
    <property type="project" value="UniProtKB-UniRule"/>
</dbReference>
<evidence type="ECO:0000256" key="5">
    <source>
        <dbReference type="ARBA" id="ARBA00022723"/>
    </source>
</evidence>
<dbReference type="SFLD" id="SFLDG00002">
    <property type="entry name" value="C1.7:_P-type_atpase_like"/>
    <property type="match status" value="1"/>
</dbReference>
<dbReference type="InterPro" id="IPR059000">
    <property type="entry name" value="ATPase_P-type_domA"/>
</dbReference>
<evidence type="ECO:0000256" key="13">
    <source>
        <dbReference type="RuleBase" id="RU362081"/>
    </source>
</evidence>
<gene>
    <name evidence="15" type="ordered locus">Halsa_1091</name>
</gene>
<comment type="subcellular location">
    <subcellularLocation>
        <location evidence="13">Cell membrane</location>
    </subcellularLocation>
    <subcellularLocation>
        <location evidence="1">Membrane</location>
        <topology evidence="1">Multi-pass membrane protein</topology>
    </subcellularLocation>
</comment>
<dbReference type="SUPFAM" id="SSF81653">
    <property type="entry name" value="Calcium ATPase, transduction domain A"/>
    <property type="match status" value="1"/>
</dbReference>
<keyword evidence="13" id="KW-1003">Cell membrane</keyword>
<evidence type="ECO:0000256" key="12">
    <source>
        <dbReference type="ARBA" id="ARBA00049338"/>
    </source>
</evidence>
<evidence type="ECO:0000256" key="1">
    <source>
        <dbReference type="ARBA" id="ARBA00004141"/>
    </source>
</evidence>
<dbReference type="Pfam" id="PF00403">
    <property type="entry name" value="HMA"/>
    <property type="match status" value="1"/>
</dbReference>
<dbReference type="InterPro" id="IPR051014">
    <property type="entry name" value="Cation_Transport_ATPase_IB"/>
</dbReference>
<dbReference type="Gene3D" id="3.30.70.100">
    <property type="match status" value="1"/>
</dbReference>
<accession>E4RMJ2</accession>
<dbReference type="Gene3D" id="3.40.1110.10">
    <property type="entry name" value="Calcium-transporting ATPase, cytoplasmic domain N"/>
    <property type="match status" value="1"/>
</dbReference>
<dbReference type="Gene3D" id="2.70.150.10">
    <property type="entry name" value="Calcium-transporting ATPase, cytoplasmic transduction domain A"/>
    <property type="match status" value="1"/>
</dbReference>
<keyword evidence="6 13" id="KW-0547">Nucleotide-binding</keyword>
<dbReference type="Gene3D" id="3.40.50.1000">
    <property type="entry name" value="HAD superfamily/HAD-like"/>
    <property type="match status" value="1"/>
</dbReference>
<evidence type="ECO:0000256" key="6">
    <source>
        <dbReference type="ARBA" id="ARBA00022741"/>
    </source>
</evidence>
<reference evidence="15 16" key="2">
    <citation type="journal article" date="2011" name="J. Bacteriol.">
        <title>Complete Genome Sequence of the Haloalkaliphilic, Hydrogen Producing Halanaerobium hydrogenoformans.</title>
        <authorList>
            <person name="Brown S.D."/>
            <person name="Begemann M.B."/>
            <person name="Mormile M.R."/>
            <person name="Wall J.D."/>
            <person name="Han C.S."/>
            <person name="Goodwin L.A."/>
            <person name="Pitluck S."/>
            <person name="Land M.L."/>
            <person name="Hauser L.J."/>
            <person name="Elias D.A."/>
        </authorList>
    </citation>
    <scope>NUCLEOTIDE SEQUENCE [LARGE SCALE GENOMIC DNA]</scope>
    <source>
        <strain evidence="16">sapolanicus</strain>
    </source>
</reference>
<dbReference type="HOGENOM" id="CLU_001771_6_2_9"/>
<keyword evidence="16" id="KW-1185">Reference proteome</keyword>
<evidence type="ECO:0000256" key="11">
    <source>
        <dbReference type="ARBA" id="ARBA00039103"/>
    </source>
</evidence>
<dbReference type="STRING" id="656519.Halsa_1091"/>
<evidence type="ECO:0000256" key="2">
    <source>
        <dbReference type="ARBA" id="ARBA00006024"/>
    </source>
</evidence>
<dbReference type="NCBIfam" id="TIGR01511">
    <property type="entry name" value="ATPase-IB1_Cu"/>
    <property type="match status" value="1"/>
</dbReference>
<dbReference type="SFLD" id="SFLDS00003">
    <property type="entry name" value="Haloacid_Dehalogenase"/>
    <property type="match status" value="1"/>
</dbReference>
<feature type="transmembrane region" description="Helical" evidence="13">
    <location>
        <begin position="685"/>
        <end position="706"/>
    </location>
</feature>
<dbReference type="NCBIfam" id="TIGR01525">
    <property type="entry name" value="ATPase-IB_hvy"/>
    <property type="match status" value="1"/>
</dbReference>
<evidence type="ECO:0000256" key="7">
    <source>
        <dbReference type="ARBA" id="ARBA00022840"/>
    </source>
</evidence>
<dbReference type="InterPro" id="IPR036163">
    <property type="entry name" value="HMA_dom_sf"/>
</dbReference>
<evidence type="ECO:0000313" key="16">
    <source>
        <dbReference type="Proteomes" id="UP000007434"/>
    </source>
</evidence>
<dbReference type="PANTHER" id="PTHR48085:SF5">
    <property type="entry name" value="CADMIUM_ZINC-TRANSPORTING ATPASE HMA4-RELATED"/>
    <property type="match status" value="1"/>
</dbReference>
<evidence type="ECO:0000256" key="3">
    <source>
        <dbReference type="ARBA" id="ARBA00022539"/>
    </source>
</evidence>
<evidence type="ECO:0000256" key="4">
    <source>
        <dbReference type="ARBA" id="ARBA00022692"/>
    </source>
</evidence>
<dbReference type="InterPro" id="IPR044492">
    <property type="entry name" value="P_typ_ATPase_HD_dom"/>
</dbReference>
<keyword evidence="7 13" id="KW-0067">ATP-binding</keyword>
<dbReference type="KEGG" id="has:Halsa_1091"/>
<keyword evidence="5 13" id="KW-0479">Metal-binding</keyword>
<evidence type="ECO:0000313" key="15">
    <source>
        <dbReference type="EMBL" id="ADQ14523.1"/>
    </source>
</evidence>
<dbReference type="InterPro" id="IPR023298">
    <property type="entry name" value="ATPase_P-typ_TM_dom_sf"/>
</dbReference>
<name>E4RMJ2_HALHG</name>
<evidence type="ECO:0000256" key="9">
    <source>
        <dbReference type="ARBA" id="ARBA00022989"/>
    </source>
</evidence>
<dbReference type="PROSITE" id="PS00154">
    <property type="entry name" value="ATPASE_E1_E2"/>
    <property type="match status" value="1"/>
</dbReference>
<dbReference type="Pfam" id="PF00702">
    <property type="entry name" value="Hydrolase"/>
    <property type="match status" value="1"/>
</dbReference>
<dbReference type="InterPro" id="IPR023299">
    <property type="entry name" value="ATPase_P-typ_cyto_dom_N"/>
</dbReference>
<feature type="domain" description="HMA" evidence="14">
    <location>
        <begin position="5"/>
        <end position="72"/>
    </location>
</feature>
<dbReference type="NCBIfam" id="TIGR01512">
    <property type="entry name" value="ATPase-IB2_Cd"/>
    <property type="match status" value="1"/>
</dbReference>
<dbReference type="PRINTS" id="PR00941">
    <property type="entry name" value="CDATPASE"/>
</dbReference>
<sequence>MDKEKQEEYQIDGLSCANCALKIEKEAQKIEGLDNVELNFAASTINVSGDSKRVSNLEQELQKISDRIESGIKIKKQDNNKEKKELNVFSLKEYLWIKKDLIIGAIIFFVALSISYTDYFRADFWPNLSLPLYLSAYLLIGWPVLRAALRNIGRGQLFDENFLMTIATLGAFAINEYPEAVAVMLFYMIGELFQERAVNDSRRSIKDLMDIKAEYANLIKGDEIIQVDPEKIEVGAQIVVKAGEKIPLDGKIISGSSALETSALTGESLPREVESGDEVLSGMVNLNQLLTIEVTKEYNQSTVKKILDLVENASSKKAKTEKFITKFSRYYTPFVVGIAFLVAVLPPLLTGAAFNTWFYRALIFLVVSCPCALVISIPLGFFGGIGLASKNGILVKGGNYLEALNSVDKIVFDKTGTLTKGSFEVAEVKSHSSYSADELLNLAAEIEQFSNHPIALSIIDAAGSFENHSSNSQYEEISGAGIKAKLNGKTYLAGNKRLMENNNIKLEDHEKNATVVYLAEEGNYLGHILISDQIKEDSYEAIKKLKAMNITNITMLTGDNDSTAQDVAFKLGINHYYAELLPDQKIEKIESLLDKKGKLAFVGDGINDAPVLARSDLGIAMGALGSDAAIEAADIVLMTDEPSKIATALEIAKKTKRVVWQNIVMALSIKAIVMILSVFGLASMWAAVFADVGVALMALFNVMRILKS</sequence>
<dbReference type="InterPro" id="IPR023214">
    <property type="entry name" value="HAD_sf"/>
</dbReference>
<dbReference type="GO" id="GO:0046872">
    <property type="term" value="F:metal ion binding"/>
    <property type="evidence" value="ECO:0007669"/>
    <property type="project" value="UniProtKB-KW"/>
</dbReference>
<feature type="transmembrane region" description="Helical" evidence="13">
    <location>
        <begin position="330"/>
        <end position="349"/>
    </location>
</feature>
<evidence type="ECO:0000256" key="8">
    <source>
        <dbReference type="ARBA" id="ARBA00022967"/>
    </source>
</evidence>
<keyword evidence="10 13" id="KW-0472">Membrane</keyword>
<keyword evidence="8" id="KW-1278">Translocase</keyword>
<dbReference type="SUPFAM" id="SSF81665">
    <property type="entry name" value="Calcium ATPase, transmembrane domain M"/>
    <property type="match status" value="1"/>
</dbReference>
<dbReference type="SUPFAM" id="SSF56784">
    <property type="entry name" value="HAD-like"/>
    <property type="match status" value="1"/>
</dbReference>
<dbReference type="InterPro" id="IPR006121">
    <property type="entry name" value="HMA_dom"/>
</dbReference>
<comment type="catalytic activity">
    <reaction evidence="12">
        <text>Cd(2+)(in) + ATP + H2O = Cd(2+)(out) + ADP + phosphate + H(+)</text>
        <dbReference type="Rhea" id="RHEA:12132"/>
        <dbReference type="ChEBI" id="CHEBI:15377"/>
        <dbReference type="ChEBI" id="CHEBI:15378"/>
        <dbReference type="ChEBI" id="CHEBI:30616"/>
        <dbReference type="ChEBI" id="CHEBI:43474"/>
        <dbReference type="ChEBI" id="CHEBI:48775"/>
        <dbReference type="ChEBI" id="CHEBI:456216"/>
        <dbReference type="EC" id="7.2.2.21"/>
    </reaction>
</comment>
<dbReference type="SFLD" id="SFLDF00027">
    <property type="entry name" value="p-type_atpase"/>
    <property type="match status" value="1"/>
</dbReference>
<dbReference type="GO" id="GO:0016887">
    <property type="term" value="F:ATP hydrolysis activity"/>
    <property type="evidence" value="ECO:0007669"/>
    <property type="project" value="InterPro"/>
</dbReference>
<dbReference type="CDD" id="cd07548">
    <property type="entry name" value="P-type_ATPase-Cd_Zn_Co_like"/>
    <property type="match status" value="1"/>
</dbReference>
<dbReference type="InterPro" id="IPR008250">
    <property type="entry name" value="ATPase_P-typ_transduc_dom_A_sf"/>
</dbReference>
<reference evidence="15 16" key="1">
    <citation type="submission" date="2010-11" db="EMBL/GenBank/DDBJ databases">
        <title>Complete sequence of Halanaerobium sp. sapolanicus.</title>
        <authorList>
            <consortium name="US DOE Joint Genome Institute"/>
            <person name="Lucas S."/>
            <person name="Copeland A."/>
            <person name="Lapidus A."/>
            <person name="Cheng J.-F."/>
            <person name="Bruce D."/>
            <person name="Goodwin L."/>
            <person name="Pitluck S."/>
            <person name="Davenport K."/>
            <person name="Detter J.C."/>
            <person name="Han C."/>
            <person name="Tapia R."/>
            <person name="Land M."/>
            <person name="Hauser L."/>
            <person name="Jeffries C."/>
            <person name="Kyrpides N."/>
            <person name="Ivanova N."/>
            <person name="Mikhailova N."/>
            <person name="Begemann M.B."/>
            <person name="Mormile M.R."/>
            <person name="Wall J.D."/>
            <person name="Elias D.A."/>
            <person name="Woyke T."/>
        </authorList>
    </citation>
    <scope>NUCLEOTIDE SEQUENCE [LARGE SCALE GENOMIC DNA]</scope>
    <source>
        <strain evidence="16">sapolanicus</strain>
    </source>
</reference>
<dbReference type="OrthoDB" id="9813266at2"/>
<dbReference type="NCBIfam" id="TIGR01494">
    <property type="entry name" value="ATPase_P-type"/>
    <property type="match status" value="1"/>
</dbReference>